<keyword evidence="1" id="KW-0805">Transcription regulation</keyword>
<dbReference type="eggNOG" id="COG4977">
    <property type="taxonomic scope" value="Bacteria"/>
</dbReference>
<dbReference type="Proteomes" id="UP000000466">
    <property type="component" value="Chromosome"/>
</dbReference>
<keyword evidence="6" id="KW-1185">Reference proteome</keyword>
<keyword evidence="3" id="KW-0804">Transcription</keyword>
<dbReference type="PANTHER" id="PTHR46796:SF6">
    <property type="entry name" value="ARAC SUBFAMILY"/>
    <property type="match status" value="1"/>
</dbReference>
<dbReference type="Gene3D" id="3.40.50.880">
    <property type="match status" value="1"/>
</dbReference>
<dbReference type="PROSITE" id="PS01124">
    <property type="entry name" value="HTH_ARAC_FAMILY_2"/>
    <property type="match status" value="1"/>
</dbReference>
<accession>K4KJI7</accession>
<dbReference type="SUPFAM" id="SSF52317">
    <property type="entry name" value="Class I glutamine amidotransferase-like"/>
    <property type="match status" value="1"/>
</dbReference>
<dbReference type="EMBL" id="CP003746">
    <property type="protein sequence ID" value="AFU99314.1"/>
    <property type="molecule type" value="Genomic_DNA"/>
</dbReference>
<evidence type="ECO:0000313" key="6">
    <source>
        <dbReference type="Proteomes" id="UP000000466"/>
    </source>
</evidence>
<dbReference type="InterPro" id="IPR018060">
    <property type="entry name" value="HTH_AraC"/>
</dbReference>
<name>K4KJI7_SIMAS</name>
<protein>
    <submittedName>
        <fullName evidence="5">AraC family transcriptional regulator</fullName>
    </submittedName>
</protein>
<dbReference type="GO" id="GO:0043565">
    <property type="term" value="F:sequence-specific DNA binding"/>
    <property type="evidence" value="ECO:0007669"/>
    <property type="project" value="InterPro"/>
</dbReference>
<dbReference type="PROSITE" id="PS00041">
    <property type="entry name" value="HTH_ARAC_FAMILY_1"/>
    <property type="match status" value="1"/>
</dbReference>
<dbReference type="Gene3D" id="1.10.10.60">
    <property type="entry name" value="Homeodomain-like"/>
    <property type="match status" value="1"/>
</dbReference>
<evidence type="ECO:0000259" key="4">
    <source>
        <dbReference type="PROSITE" id="PS01124"/>
    </source>
</evidence>
<sequence length="299" mass="33788">MRLIIYSPTGTATFSQLLVDSVCREMSRRHALQVTCAEDPAELAQAAELKIITAPVEQLVRPQAALINQLKQSDPGQAWLFVGGAVAWCAEAGVATDTPLCAHWQLIDSLRIRYPAQRFCTHLYNCESRWMSAAGGLATVDALLHWFSERLGGLAQQVADVWLLDKVRMGSERQRSPLSAHLGIEEPKLLEAIALMEANVEEPLATSEIADYLTISRRQLERLFKKHLQQVPSRYYLNLRLDVAQKMLLETPLSIVDIGARCGFSSGPHFSTAYRQRFEWTPREARSRHLKKMKDERYD</sequence>
<keyword evidence="2" id="KW-0238">DNA-binding</keyword>
<evidence type="ECO:0000256" key="2">
    <source>
        <dbReference type="ARBA" id="ARBA00023125"/>
    </source>
</evidence>
<dbReference type="HOGENOM" id="CLU_000445_59_0_6"/>
<evidence type="ECO:0000256" key="1">
    <source>
        <dbReference type="ARBA" id="ARBA00023015"/>
    </source>
</evidence>
<dbReference type="InterPro" id="IPR009057">
    <property type="entry name" value="Homeodomain-like_sf"/>
</dbReference>
<organism evidence="5 6">
    <name type="scientific">Simiduia agarivorans (strain DSM 21679 / JCM 13881 / BCRC 17597 / SA1)</name>
    <dbReference type="NCBI Taxonomy" id="1117647"/>
    <lineage>
        <taxon>Bacteria</taxon>
        <taxon>Pseudomonadati</taxon>
        <taxon>Pseudomonadota</taxon>
        <taxon>Gammaproteobacteria</taxon>
        <taxon>Cellvibrionales</taxon>
        <taxon>Cellvibrionaceae</taxon>
        <taxon>Simiduia</taxon>
    </lineage>
</organism>
<dbReference type="InterPro" id="IPR018062">
    <property type="entry name" value="HTH_AraC-typ_CS"/>
</dbReference>
<dbReference type="AlphaFoldDB" id="K4KJI7"/>
<dbReference type="GO" id="GO:0003700">
    <property type="term" value="F:DNA-binding transcription factor activity"/>
    <property type="evidence" value="ECO:0007669"/>
    <property type="project" value="InterPro"/>
</dbReference>
<dbReference type="OrthoDB" id="9803764at2"/>
<dbReference type="Pfam" id="PF12833">
    <property type="entry name" value="HTH_18"/>
    <property type="match status" value="1"/>
</dbReference>
<gene>
    <name evidence="5" type="ordered locus">M5M_10675</name>
</gene>
<dbReference type="STRING" id="1117647.M5M_10675"/>
<dbReference type="InterPro" id="IPR029062">
    <property type="entry name" value="Class_I_gatase-like"/>
</dbReference>
<proteinExistence type="predicted"/>
<reference evidence="5 6" key="1">
    <citation type="journal article" date="2013" name="Genome Announc.">
        <title>Complete genome sequence of Simiduia agarivorans SA1(T), a marine bacterium able to degrade a variety of polysaccharides.</title>
        <authorList>
            <person name="Lin S.Y."/>
            <person name="Shieh W.Y."/>
            <person name="Chen J.S."/>
            <person name="Tang S.L."/>
        </authorList>
    </citation>
    <scope>NUCLEOTIDE SEQUENCE [LARGE SCALE GENOMIC DNA]</scope>
    <source>
        <strain evidence="6">DSM 21679 / JCM 13881 / BCRC 17597 / SA1</strain>
    </source>
</reference>
<dbReference type="PANTHER" id="PTHR46796">
    <property type="entry name" value="HTH-TYPE TRANSCRIPTIONAL ACTIVATOR RHAS-RELATED"/>
    <property type="match status" value="1"/>
</dbReference>
<dbReference type="KEGG" id="saga:M5M_10675"/>
<evidence type="ECO:0000313" key="5">
    <source>
        <dbReference type="EMBL" id="AFU99314.1"/>
    </source>
</evidence>
<dbReference type="SUPFAM" id="SSF46689">
    <property type="entry name" value="Homeodomain-like"/>
    <property type="match status" value="2"/>
</dbReference>
<dbReference type="SMART" id="SM00342">
    <property type="entry name" value="HTH_ARAC"/>
    <property type="match status" value="1"/>
</dbReference>
<dbReference type="InterPro" id="IPR050204">
    <property type="entry name" value="AraC_XylS_family_regulators"/>
</dbReference>
<dbReference type="RefSeq" id="WP_015047478.1">
    <property type="nucleotide sequence ID" value="NC_018868.3"/>
</dbReference>
<feature type="domain" description="HTH araC/xylS-type" evidence="4">
    <location>
        <begin position="190"/>
        <end position="288"/>
    </location>
</feature>
<evidence type="ECO:0000256" key="3">
    <source>
        <dbReference type="ARBA" id="ARBA00023163"/>
    </source>
</evidence>